<proteinExistence type="predicted"/>
<sequence>MKFYELLIFDDVLPSSLSPFRTTEYRHFMNSFSSALISLEGWGNWIKGSGFSDELASLQFEPAMKSRIFRFQERRDITATIAYVTFLNNAYALLPYFEERGLPFIFQLYPGGGFELDQEETDAKLKAILLSSLCKKVITTQSITRSYIRSDRICCKDDKIVHIFGGVFNSNIQFDFSSDKLTFPDHKQTIDLCFVAHKYGGDLRSKGYDYFVGLARILAPHLPELRFHVVGEYDAGDIPLEDIGDRVVFYGRQPTEFFRWFYPRMDGIVSFNRPFVLTPGAFDGFPTGACLEAGFQGVANFINDPLGLNPEFEDGVDILLIGEDLQASAERILTVLRDKDRLASLGLGAYRAFRRVVDIDRQLATRQEVIASELLKLKGA</sequence>
<organism evidence="1 2">
    <name type="scientific">Mesorhizobium salmacidum</name>
    <dbReference type="NCBI Taxonomy" id="3015171"/>
    <lineage>
        <taxon>Bacteria</taxon>
        <taxon>Pseudomonadati</taxon>
        <taxon>Pseudomonadota</taxon>
        <taxon>Alphaproteobacteria</taxon>
        <taxon>Hyphomicrobiales</taxon>
        <taxon>Phyllobacteriaceae</taxon>
        <taxon>Mesorhizobium</taxon>
    </lineage>
</organism>
<gene>
    <name evidence="1" type="ORF">O7A60_30590</name>
</gene>
<evidence type="ECO:0008006" key="3">
    <source>
        <dbReference type="Google" id="ProtNLM"/>
    </source>
</evidence>
<reference evidence="1 2" key="1">
    <citation type="submission" date="2022-12" db="EMBL/GenBank/DDBJ databases">
        <authorList>
            <person name="Muema E."/>
        </authorList>
    </citation>
    <scope>NUCLEOTIDE SEQUENCE [LARGE SCALE GENOMIC DNA]</scope>
    <source>
        <strain evidence="2">1326</strain>
    </source>
</reference>
<dbReference type="Gene3D" id="3.40.50.2000">
    <property type="entry name" value="Glycogen Phosphorylase B"/>
    <property type="match status" value="1"/>
</dbReference>
<keyword evidence="2" id="KW-1185">Reference proteome</keyword>
<name>A0ABU8L7V4_9HYPH</name>
<dbReference type="RefSeq" id="WP_337109390.1">
    <property type="nucleotide sequence ID" value="NZ_JAPYKS010000047.1"/>
</dbReference>
<protein>
    <recommendedName>
        <fullName evidence="3">Glycosyltransferase family 1 protein</fullName>
    </recommendedName>
</protein>
<dbReference type="EMBL" id="JAPYKS010000047">
    <property type="protein sequence ID" value="MEI9413059.1"/>
    <property type="molecule type" value="Genomic_DNA"/>
</dbReference>
<dbReference type="SUPFAM" id="SSF53756">
    <property type="entry name" value="UDP-Glycosyltransferase/glycogen phosphorylase"/>
    <property type="match status" value="1"/>
</dbReference>
<evidence type="ECO:0000313" key="2">
    <source>
        <dbReference type="Proteomes" id="UP001387293"/>
    </source>
</evidence>
<comment type="caution">
    <text evidence="1">The sequence shown here is derived from an EMBL/GenBank/DDBJ whole genome shotgun (WGS) entry which is preliminary data.</text>
</comment>
<evidence type="ECO:0000313" key="1">
    <source>
        <dbReference type="EMBL" id="MEI9413059.1"/>
    </source>
</evidence>
<accession>A0ABU8L7V4</accession>
<dbReference type="Proteomes" id="UP001387293">
    <property type="component" value="Unassembled WGS sequence"/>
</dbReference>